<sequence length="362" mass="41171">MASTSKLPPLPALRDFIHMYKLQAKKILSQNYLMDMNLTRKIAKQSGFKPGAHVVEIGPGPGGITRAILENDCRRLDVVEIDQRFFPALKHLAEAAPNRLFIHQGDALKTDLGTIFDEGKLIEKRDWFDDCPNAHVIGNLPFNIASPLIIKYLREMSRHQSAWKFGRIPLTLTFQLEVAKRLCGQIDSDFRSRLSIVTQFVTEPKLLFVIPGNCFVPKPEIDVGVVRFIPRIEPLIPCDFALVEKVARQVFIYRQKYVIKCVKTLYPEDLADEMAHDLLKNCRIDPTTTAYKLGIDEIGSMCVFYEQQCQKMPGLFLYNHTRRVPLEQLEKQDGALPPVFTSPVGVANEEVDRGVPLYSFKN</sequence>
<dbReference type="WBParaSite" id="JU765_v2.g7974.t1">
    <property type="protein sequence ID" value="JU765_v2.g7974.t1"/>
    <property type="gene ID" value="JU765_v2.g7974"/>
</dbReference>
<name>A0AC34RLV4_9BILA</name>
<proteinExistence type="predicted"/>
<dbReference type="Proteomes" id="UP000887576">
    <property type="component" value="Unplaced"/>
</dbReference>
<protein>
    <submittedName>
        <fullName evidence="2">rRNA adenine N(6)-methyltransferase</fullName>
    </submittedName>
</protein>
<evidence type="ECO:0000313" key="2">
    <source>
        <dbReference type="WBParaSite" id="JU765_v2.g7974.t1"/>
    </source>
</evidence>
<evidence type="ECO:0000313" key="1">
    <source>
        <dbReference type="Proteomes" id="UP000887576"/>
    </source>
</evidence>
<accession>A0AC34RLV4</accession>
<organism evidence="1 2">
    <name type="scientific">Panagrolaimus sp. JU765</name>
    <dbReference type="NCBI Taxonomy" id="591449"/>
    <lineage>
        <taxon>Eukaryota</taxon>
        <taxon>Metazoa</taxon>
        <taxon>Ecdysozoa</taxon>
        <taxon>Nematoda</taxon>
        <taxon>Chromadorea</taxon>
        <taxon>Rhabditida</taxon>
        <taxon>Tylenchina</taxon>
        <taxon>Panagrolaimomorpha</taxon>
        <taxon>Panagrolaimoidea</taxon>
        <taxon>Panagrolaimidae</taxon>
        <taxon>Panagrolaimus</taxon>
    </lineage>
</organism>
<reference evidence="2" key="1">
    <citation type="submission" date="2022-11" db="UniProtKB">
        <authorList>
            <consortium name="WormBaseParasite"/>
        </authorList>
    </citation>
    <scope>IDENTIFICATION</scope>
</reference>